<dbReference type="AlphaFoldDB" id="A0A150S9U6"/>
<name>A0A150S9U6_SORCE</name>
<reference evidence="1 2" key="1">
    <citation type="submission" date="2014-02" db="EMBL/GenBank/DDBJ databases">
        <title>The small core and large imbalanced accessory genome model reveals a collaborative survival strategy of Sorangium cellulosum strains in nature.</title>
        <authorList>
            <person name="Han K."/>
            <person name="Peng R."/>
            <person name="Blom J."/>
            <person name="Li Y.-Z."/>
        </authorList>
    </citation>
    <scope>NUCLEOTIDE SEQUENCE [LARGE SCALE GENOMIC DNA]</scope>
    <source>
        <strain evidence="1 2">So0011-07</strain>
    </source>
</reference>
<evidence type="ECO:0000313" key="2">
    <source>
        <dbReference type="Proteomes" id="UP000075635"/>
    </source>
</evidence>
<evidence type="ECO:0000313" key="1">
    <source>
        <dbReference type="EMBL" id="KYF89136.1"/>
    </source>
</evidence>
<protein>
    <submittedName>
        <fullName evidence="1">Thioredoxin</fullName>
    </submittedName>
</protein>
<dbReference type="EMBL" id="JEMB01001259">
    <property type="protein sequence ID" value="KYF89136.1"/>
    <property type="molecule type" value="Genomic_DNA"/>
</dbReference>
<proteinExistence type="predicted"/>
<comment type="caution">
    <text evidence="1">The sequence shown here is derived from an EMBL/GenBank/DDBJ whole genome shotgun (WGS) entry which is preliminary data.</text>
</comment>
<dbReference type="SUPFAM" id="SSF52833">
    <property type="entry name" value="Thioredoxin-like"/>
    <property type="match status" value="1"/>
</dbReference>
<sequence>MSRPKVVSRQEWLAARLALLEREKEHDRRRDALSAARRELPWVKVEEAYVFDGPSGKVTLRDLFGARRQLIVYHFMFDPSWEQGCKSCSYVVDNIQGGHVHLAARDTAYCAVSRAPLAKIEAFKSRMGWTIPWVSSNESRFNFDYGVSFPEEARARGDIEYNFQKGSFPHPEAPGVSVFAREGDEVFHTYSTYARGLDVLIGTYNYLDLTPKGRDESALSFSMSWVRHHDRYDAT</sequence>
<gene>
    <name evidence="1" type="ORF">BE17_07765</name>
</gene>
<dbReference type="Pfam" id="PF05988">
    <property type="entry name" value="DUF899"/>
    <property type="match status" value="1"/>
</dbReference>
<dbReference type="Proteomes" id="UP000075635">
    <property type="component" value="Unassembled WGS sequence"/>
</dbReference>
<dbReference type="InterPro" id="IPR010296">
    <property type="entry name" value="DUF899_thioredox"/>
</dbReference>
<accession>A0A150S9U6</accession>
<organism evidence="1 2">
    <name type="scientific">Sorangium cellulosum</name>
    <name type="common">Polyangium cellulosum</name>
    <dbReference type="NCBI Taxonomy" id="56"/>
    <lineage>
        <taxon>Bacteria</taxon>
        <taxon>Pseudomonadati</taxon>
        <taxon>Myxococcota</taxon>
        <taxon>Polyangia</taxon>
        <taxon>Polyangiales</taxon>
        <taxon>Polyangiaceae</taxon>
        <taxon>Sorangium</taxon>
    </lineage>
</organism>
<dbReference type="InterPro" id="IPR036249">
    <property type="entry name" value="Thioredoxin-like_sf"/>
</dbReference>